<evidence type="ECO:0000256" key="5">
    <source>
        <dbReference type="SAM" id="MobiDB-lite"/>
    </source>
</evidence>
<dbReference type="InterPro" id="IPR036412">
    <property type="entry name" value="HAD-like_sf"/>
</dbReference>
<dbReference type="PANTHER" id="PTHR12103">
    <property type="entry name" value="5'-NUCLEOTIDASE DOMAIN-CONTAINING"/>
    <property type="match status" value="1"/>
</dbReference>
<dbReference type="EMBL" id="HBIV01020848">
    <property type="protein sequence ID" value="CAE0663412.1"/>
    <property type="molecule type" value="Transcribed_RNA"/>
</dbReference>
<feature type="region of interest" description="Disordered" evidence="5">
    <location>
        <begin position="413"/>
        <end position="504"/>
    </location>
</feature>
<dbReference type="InterPro" id="IPR023214">
    <property type="entry name" value="HAD_sf"/>
</dbReference>
<reference evidence="6" key="1">
    <citation type="submission" date="2021-01" db="EMBL/GenBank/DDBJ databases">
        <authorList>
            <person name="Corre E."/>
            <person name="Pelletier E."/>
            <person name="Niang G."/>
            <person name="Scheremetjew M."/>
            <person name="Finn R."/>
            <person name="Kale V."/>
            <person name="Holt S."/>
            <person name="Cochrane G."/>
            <person name="Meng A."/>
            <person name="Brown T."/>
            <person name="Cohen L."/>
        </authorList>
    </citation>
    <scope>NUCLEOTIDE SEQUENCE</scope>
    <source>
        <strain evidence="6">CCCM811</strain>
    </source>
</reference>
<feature type="compositionally biased region" description="Gly residues" evidence="5">
    <location>
        <begin position="457"/>
        <end position="475"/>
    </location>
</feature>
<dbReference type="GO" id="GO:0008253">
    <property type="term" value="F:5'-nucleotidase activity"/>
    <property type="evidence" value="ECO:0007669"/>
    <property type="project" value="TreeGrafter"/>
</dbReference>
<feature type="compositionally biased region" description="Low complexity" evidence="5">
    <location>
        <begin position="332"/>
        <end position="355"/>
    </location>
</feature>
<dbReference type="PANTHER" id="PTHR12103:SF38">
    <property type="entry name" value="5'-NUCLEOTIDASE DOMAIN-CONTAINING PROTEIN 1"/>
    <property type="match status" value="1"/>
</dbReference>
<dbReference type="GO" id="GO:0046872">
    <property type="term" value="F:metal ion binding"/>
    <property type="evidence" value="ECO:0007669"/>
    <property type="project" value="UniProtKB-KW"/>
</dbReference>
<feature type="region of interest" description="Disordered" evidence="5">
    <location>
        <begin position="193"/>
        <end position="220"/>
    </location>
</feature>
<gene>
    <name evidence="6" type="ORF">LGLO00237_LOCUS15014</name>
</gene>
<dbReference type="SUPFAM" id="SSF56784">
    <property type="entry name" value="HAD-like"/>
    <property type="match status" value="3"/>
</dbReference>
<feature type="region of interest" description="Disordered" evidence="5">
    <location>
        <begin position="318"/>
        <end position="362"/>
    </location>
</feature>
<dbReference type="InterPro" id="IPR008380">
    <property type="entry name" value="HAD-SF_hydro_IG_5-nucl"/>
</dbReference>
<dbReference type="Gene3D" id="3.40.50.1000">
    <property type="entry name" value="HAD superfamily/HAD-like"/>
    <property type="match status" value="1"/>
</dbReference>
<keyword evidence="2" id="KW-0479">Metal-binding</keyword>
<evidence type="ECO:0000256" key="1">
    <source>
        <dbReference type="ARBA" id="ARBA00009589"/>
    </source>
</evidence>
<protein>
    <submittedName>
        <fullName evidence="6">Uncharacterized protein</fullName>
    </submittedName>
</protein>
<feature type="compositionally biased region" description="Polar residues" evidence="5">
    <location>
        <begin position="193"/>
        <end position="205"/>
    </location>
</feature>
<feature type="compositionally biased region" description="Basic and acidic residues" evidence="5">
    <location>
        <begin position="442"/>
        <end position="455"/>
    </location>
</feature>
<dbReference type="AlphaFoldDB" id="A0A7S3YVM2"/>
<evidence type="ECO:0000256" key="2">
    <source>
        <dbReference type="ARBA" id="ARBA00022723"/>
    </source>
</evidence>
<evidence type="ECO:0000256" key="3">
    <source>
        <dbReference type="ARBA" id="ARBA00022801"/>
    </source>
</evidence>
<feature type="compositionally biased region" description="Basic and acidic residues" evidence="5">
    <location>
        <begin position="479"/>
        <end position="504"/>
    </location>
</feature>
<evidence type="ECO:0000313" key="6">
    <source>
        <dbReference type="EMBL" id="CAE0663412.1"/>
    </source>
</evidence>
<organism evidence="6">
    <name type="scientific">Lotharella globosa</name>
    <dbReference type="NCBI Taxonomy" id="91324"/>
    <lineage>
        <taxon>Eukaryota</taxon>
        <taxon>Sar</taxon>
        <taxon>Rhizaria</taxon>
        <taxon>Cercozoa</taxon>
        <taxon>Chlorarachniophyceae</taxon>
        <taxon>Lotharella</taxon>
    </lineage>
</organism>
<dbReference type="Pfam" id="PF05761">
    <property type="entry name" value="5_nucleotid"/>
    <property type="match status" value="2"/>
</dbReference>
<evidence type="ECO:0000256" key="4">
    <source>
        <dbReference type="ARBA" id="ARBA00022842"/>
    </source>
</evidence>
<keyword evidence="3" id="KW-0378">Hydrolase</keyword>
<accession>A0A7S3YVM2</accession>
<keyword evidence="4" id="KW-0460">Magnesium</keyword>
<sequence>MDHTLVQYHIPNLYKLIHKMMVDNLVQQGFPRSVFDVAFDPSLVGKGLILDLDTGDLIEVDSDGIVTSARHGTSHILSPKEIDQRYGRHRQWGYFELLEKQQRHPNFAAFLTHFDVPVQHVCSLLVDYYDKMTWHRYDFWPKVMKGFIDNFTASLFRDNKGAFFPELQKNPKLYIIPRPRVLSWLQTLKNTQKNRAPDNGASTKGTAIPGEGKEKGEGLGRGGIRTTKLFLVTNSHADFANFLMEKTFGKEWRSLFEIVVYYAKKGRGFFSTNADFIKVDAKDPHKSSLRVKPKLGHTAECSYVEGNADTLTRLFQEHSQQTRNPPKPTPAPSSTQPAPSSSSSPPSSSSSPSSSSKKKKKKMKKRICYVGDHLHGDIVACRKHCDWATVYIVEEVSPNTALPESSVPKGFTPMLAPYTDNGSSSSSSSDEKNDNTNANGNKKIEKHAEDGDAAGKEGCGSGSGGGAGGGDGSDNGVGAHDKDERKKHEKKEGEKEKEKDETRRRMLMTYFGRLATDQADVMMPSVECMVPRSIQ</sequence>
<comment type="similarity">
    <text evidence="1">Belongs to the 5'(3')-deoxyribonucleotidase family.</text>
</comment>
<name>A0A7S3YVM2_9EUKA</name>
<proteinExistence type="inferred from homology"/>